<keyword evidence="2 6" id="KW-0548">Nucleotidyltransferase</keyword>
<proteinExistence type="predicted"/>
<dbReference type="Gene3D" id="3.40.50.620">
    <property type="entry name" value="HUPs"/>
    <property type="match status" value="1"/>
</dbReference>
<dbReference type="STRING" id="697581.TCARB_1965"/>
<dbReference type="SUPFAM" id="SSF52374">
    <property type="entry name" value="Nucleotidylyl transferase"/>
    <property type="match status" value="1"/>
</dbReference>
<keyword evidence="3" id="KW-0175">Coiled coil</keyword>
<evidence type="ECO:0000259" key="5">
    <source>
        <dbReference type="Pfam" id="PF04010"/>
    </source>
</evidence>
<evidence type="ECO:0000256" key="2">
    <source>
        <dbReference type="ARBA" id="ARBA00022695"/>
    </source>
</evidence>
<feature type="domain" description="DUF357" evidence="5">
    <location>
        <begin position="13"/>
        <end position="79"/>
    </location>
</feature>
<dbReference type="NCBIfam" id="TIGR00125">
    <property type="entry name" value="cyt_tran_rel"/>
    <property type="match status" value="1"/>
</dbReference>
<accession>A0A3G1AAE9</accession>
<evidence type="ECO:0000313" key="6">
    <source>
        <dbReference type="EMBL" id="AJB43001.1"/>
    </source>
</evidence>
<dbReference type="InterPro" id="IPR036809">
    <property type="entry name" value="AF1782-like_sf"/>
</dbReference>
<reference evidence="7" key="1">
    <citation type="book" date="2010" name="EXTREMOPHILES" publisher="0:0-0">
        <title>Complete genome sequences of ten hyperthermophilic archaea reveal their metabolic capabilities and possible ecological roles.</title>
        <editorList>
            <person name="?"/>
        </editorList>
        <authorList>
            <person name="Ravin N.V."/>
            <person name="Mardanov A.V."/>
            <person name="Bonch-Osmolovskaya E.A."/>
            <person name="Skryabin K.G."/>
        </authorList>
    </citation>
    <scope>NUCLEOTIDE SEQUENCE [LARGE SCALE GENOMIC DNA]</scope>
    <source>
        <strain evidence="7">1505</strain>
    </source>
</reference>
<evidence type="ECO:0000313" key="7">
    <source>
        <dbReference type="Proteomes" id="UP000266720"/>
    </source>
</evidence>
<dbReference type="Pfam" id="PF04010">
    <property type="entry name" value="DUF357"/>
    <property type="match status" value="1"/>
</dbReference>
<dbReference type="Proteomes" id="UP000266720">
    <property type="component" value="Chromosome"/>
</dbReference>
<dbReference type="AlphaFoldDB" id="A0A3G1AAE9"/>
<dbReference type="PANTHER" id="PTHR43793">
    <property type="entry name" value="FAD SYNTHASE"/>
    <property type="match status" value="1"/>
</dbReference>
<evidence type="ECO:0000256" key="1">
    <source>
        <dbReference type="ARBA" id="ARBA00022679"/>
    </source>
</evidence>
<dbReference type="PANTHER" id="PTHR43793:SF1">
    <property type="entry name" value="FAD SYNTHASE"/>
    <property type="match status" value="1"/>
</dbReference>
<gene>
    <name evidence="6" type="ORF">TCARB_1965</name>
</gene>
<sequence>MEQEANCKNNAEKYIANLEEATKTLQIQEEDKTVEQIIRLVNDYLSDARYYLSQNNCLTSIACSSYAEGLLDALRLLGKVDFRWPQQGHHAKRVLVGGVFDILHPGHIYFLRKARELGRVYVVLAKDQTVLESKGRPPVLSENERAEILRELKTVTEVIIGTYPPDFKKILEEVKPDIVFLGPDQSYLVPLIEKSLKEAGISAEIKQLDKRLENYSSTRIKQSIKNS</sequence>
<feature type="coiled-coil region" evidence="3">
    <location>
        <begin position="1"/>
        <end position="31"/>
    </location>
</feature>
<dbReference type="InterPro" id="IPR050385">
    <property type="entry name" value="Archaeal_FAD_synthase"/>
</dbReference>
<dbReference type="KEGG" id="tcb:TCARB_1965"/>
<dbReference type="SUPFAM" id="SSF158372">
    <property type="entry name" value="AF1782-like"/>
    <property type="match status" value="1"/>
</dbReference>
<dbReference type="GO" id="GO:0003919">
    <property type="term" value="F:FMN adenylyltransferase activity"/>
    <property type="evidence" value="ECO:0007669"/>
    <property type="project" value="UniProtKB-EC"/>
</dbReference>
<protein>
    <submittedName>
        <fullName evidence="6">FMN adenylyltransferase, type 3 archaeal</fullName>
        <ecNumber evidence="6">2.7.7.2</ecNumber>
    </submittedName>
</protein>
<evidence type="ECO:0000256" key="3">
    <source>
        <dbReference type="SAM" id="Coils"/>
    </source>
</evidence>
<dbReference type="InterPro" id="IPR004821">
    <property type="entry name" value="Cyt_trans-like"/>
</dbReference>
<evidence type="ECO:0000259" key="4">
    <source>
        <dbReference type="Pfam" id="PF01467"/>
    </source>
</evidence>
<dbReference type="Gene3D" id="1.20.1270.90">
    <property type="entry name" value="AF1782-like"/>
    <property type="match status" value="1"/>
</dbReference>
<name>A0A3G1AAE9_9CREN</name>
<dbReference type="InterPro" id="IPR014729">
    <property type="entry name" value="Rossmann-like_a/b/a_fold"/>
</dbReference>
<dbReference type="GeneID" id="25407378"/>
<organism evidence="6 7">
    <name type="scientific">Thermofilum adornatum 1505</name>
    <dbReference type="NCBI Taxonomy" id="697581"/>
    <lineage>
        <taxon>Archaea</taxon>
        <taxon>Thermoproteota</taxon>
        <taxon>Thermoprotei</taxon>
        <taxon>Thermofilales</taxon>
        <taxon>Thermofilaceae</taxon>
        <taxon>Thermofilum</taxon>
    </lineage>
</organism>
<dbReference type="EC" id="2.7.7.2" evidence="6"/>
<dbReference type="EMBL" id="CP007493">
    <property type="protein sequence ID" value="AJB43001.1"/>
    <property type="molecule type" value="Genomic_DNA"/>
</dbReference>
<keyword evidence="1 6" id="KW-0808">Transferase</keyword>
<dbReference type="InterPro" id="IPR023140">
    <property type="entry name" value="DUF357"/>
</dbReference>
<feature type="domain" description="Cytidyltransferase-like" evidence="4">
    <location>
        <begin position="95"/>
        <end position="222"/>
    </location>
</feature>
<dbReference type="RefSeq" id="WP_052887303.1">
    <property type="nucleotide sequence ID" value="NZ_CP007493.1"/>
</dbReference>
<dbReference type="Pfam" id="PF01467">
    <property type="entry name" value="CTP_transf_like"/>
    <property type="match status" value="1"/>
</dbReference>